<accession>A0ABS0EZ23</accession>
<dbReference type="InterPro" id="IPR015797">
    <property type="entry name" value="NUDIX_hydrolase-like_dom_sf"/>
</dbReference>
<gene>
    <name evidence="6" type="ORF">IXC47_15930</name>
</gene>
<evidence type="ECO:0000256" key="4">
    <source>
        <dbReference type="RuleBase" id="RU003476"/>
    </source>
</evidence>
<dbReference type="Pfam" id="PF00293">
    <property type="entry name" value="NUDIX"/>
    <property type="match status" value="1"/>
</dbReference>
<dbReference type="CDD" id="cd04685">
    <property type="entry name" value="NUDIX_Hydrolase"/>
    <property type="match status" value="1"/>
</dbReference>
<dbReference type="InterPro" id="IPR020084">
    <property type="entry name" value="NUDIX_hydrolase_CS"/>
</dbReference>
<keyword evidence="7" id="KW-1185">Reference proteome</keyword>
<organism evidence="6 7">
    <name type="scientific">Herminiimonas contaminans</name>
    <dbReference type="NCBI Taxonomy" id="1111140"/>
    <lineage>
        <taxon>Bacteria</taxon>
        <taxon>Pseudomonadati</taxon>
        <taxon>Pseudomonadota</taxon>
        <taxon>Betaproteobacteria</taxon>
        <taxon>Burkholderiales</taxon>
        <taxon>Oxalobacteraceae</taxon>
        <taxon>Herminiimonas</taxon>
    </lineage>
</organism>
<dbReference type="EMBL" id="JADOEL010000016">
    <property type="protein sequence ID" value="MBF8179173.1"/>
    <property type="molecule type" value="Genomic_DNA"/>
</dbReference>
<reference evidence="6 7" key="1">
    <citation type="submission" date="2020-11" db="EMBL/GenBank/DDBJ databases">
        <title>WGS of Herminiimonas contaminans strain Marseille-Q4544 isolated from planarians Schmidtea mediterranea.</title>
        <authorList>
            <person name="Kangale L."/>
        </authorList>
    </citation>
    <scope>NUCLEOTIDE SEQUENCE [LARGE SCALE GENOMIC DNA]</scope>
    <source>
        <strain evidence="6 7">Marseille-Q4544</strain>
    </source>
</reference>
<comment type="caution">
    <text evidence="6">The sequence shown here is derived from an EMBL/GenBank/DDBJ whole genome shotgun (WGS) entry which is preliminary data.</text>
</comment>
<dbReference type="InterPro" id="IPR020476">
    <property type="entry name" value="Nudix_hydrolase"/>
</dbReference>
<evidence type="ECO:0000256" key="3">
    <source>
        <dbReference type="ARBA" id="ARBA00022842"/>
    </source>
</evidence>
<sequence>MRLRPASRLLITDPDDRVLLFYFEHKKGALAGQSYWATPGGGVEGDESFEAAAIRELWEETGIQVTEVGPQIAQRQLILQLPNGEYVNEDERYFRIRVTDTQLSKSGWTDTEVECMTAHHWWSRAELEQTTEQVWPEGLITMLQASDTTDA</sequence>
<dbReference type="PRINTS" id="PR00502">
    <property type="entry name" value="NUDIXFAMILY"/>
</dbReference>
<dbReference type="PANTHER" id="PTHR43046">
    <property type="entry name" value="GDP-MANNOSE MANNOSYL HYDROLASE"/>
    <property type="match status" value="1"/>
</dbReference>
<dbReference type="PROSITE" id="PS00893">
    <property type="entry name" value="NUDIX_BOX"/>
    <property type="match status" value="1"/>
</dbReference>
<dbReference type="InterPro" id="IPR000086">
    <property type="entry name" value="NUDIX_hydrolase_dom"/>
</dbReference>
<evidence type="ECO:0000259" key="5">
    <source>
        <dbReference type="PROSITE" id="PS51462"/>
    </source>
</evidence>
<keyword evidence="3" id="KW-0460">Magnesium</keyword>
<proteinExistence type="inferred from homology"/>
<evidence type="ECO:0000313" key="7">
    <source>
        <dbReference type="Proteomes" id="UP000657372"/>
    </source>
</evidence>
<dbReference type="SUPFAM" id="SSF55811">
    <property type="entry name" value="Nudix"/>
    <property type="match status" value="1"/>
</dbReference>
<name>A0ABS0EZ23_9BURK</name>
<protein>
    <submittedName>
        <fullName evidence="6">NUDIX domain-containing protein</fullName>
    </submittedName>
</protein>
<feature type="domain" description="Nudix hydrolase" evidence="5">
    <location>
        <begin position="1"/>
        <end position="147"/>
    </location>
</feature>
<evidence type="ECO:0000313" key="6">
    <source>
        <dbReference type="EMBL" id="MBF8179173.1"/>
    </source>
</evidence>
<dbReference type="Gene3D" id="3.90.79.10">
    <property type="entry name" value="Nucleoside Triphosphate Pyrophosphohydrolase"/>
    <property type="match status" value="1"/>
</dbReference>
<dbReference type="Proteomes" id="UP000657372">
    <property type="component" value="Unassembled WGS sequence"/>
</dbReference>
<comment type="cofactor">
    <cofactor evidence="1">
        <name>Mg(2+)</name>
        <dbReference type="ChEBI" id="CHEBI:18420"/>
    </cofactor>
</comment>
<evidence type="ECO:0000256" key="2">
    <source>
        <dbReference type="ARBA" id="ARBA00022801"/>
    </source>
</evidence>
<evidence type="ECO:0000256" key="1">
    <source>
        <dbReference type="ARBA" id="ARBA00001946"/>
    </source>
</evidence>
<dbReference type="PANTHER" id="PTHR43046:SF12">
    <property type="entry name" value="GDP-MANNOSE MANNOSYL HYDROLASE"/>
    <property type="match status" value="1"/>
</dbReference>
<dbReference type="RefSeq" id="WP_195876291.1">
    <property type="nucleotide sequence ID" value="NZ_JADOEL010000016.1"/>
</dbReference>
<comment type="similarity">
    <text evidence="4">Belongs to the Nudix hydrolase family.</text>
</comment>
<dbReference type="PROSITE" id="PS51462">
    <property type="entry name" value="NUDIX"/>
    <property type="match status" value="1"/>
</dbReference>
<keyword evidence="2 4" id="KW-0378">Hydrolase</keyword>